<sequence length="186" mass="21781">MSKVYFVRHALPDFNVHDDLVRPLTEDGVKSTYKVTDFLQDKKITKAYCSPYKRSLDTILDFTNKNCLEVLIIDDLRERKISNSWIEDFHTFARNQWEDFNFKLSEGESLKEVQNRNVQALHSILEKHPEENIVIGTHGTALGTIINYYDKSFDYNSFLRIIDLMPFIVCMEFEGISLVSLEEFVL</sequence>
<evidence type="ECO:0000313" key="2">
    <source>
        <dbReference type="Proteomes" id="UP000580568"/>
    </source>
</evidence>
<dbReference type="InterPro" id="IPR050275">
    <property type="entry name" value="PGM_Phosphatase"/>
</dbReference>
<dbReference type="SUPFAM" id="SSF53254">
    <property type="entry name" value="Phosphoglycerate mutase-like"/>
    <property type="match status" value="1"/>
</dbReference>
<protein>
    <recommendedName>
        <fullName evidence="3">Histidine phosphatase family protein</fullName>
    </recommendedName>
</protein>
<dbReference type="Pfam" id="PF00300">
    <property type="entry name" value="His_Phos_1"/>
    <property type="match status" value="1"/>
</dbReference>
<dbReference type="InterPro" id="IPR013078">
    <property type="entry name" value="His_Pase_superF_clade-1"/>
</dbReference>
<proteinExistence type="predicted"/>
<dbReference type="RefSeq" id="WP_183277497.1">
    <property type="nucleotide sequence ID" value="NZ_BLZR01000001.1"/>
</dbReference>
<keyword evidence="2" id="KW-1185">Reference proteome</keyword>
<dbReference type="InterPro" id="IPR029033">
    <property type="entry name" value="His_PPase_superfam"/>
</dbReference>
<dbReference type="GO" id="GO:0016791">
    <property type="term" value="F:phosphatase activity"/>
    <property type="evidence" value="ECO:0007669"/>
    <property type="project" value="TreeGrafter"/>
</dbReference>
<dbReference type="PANTHER" id="PTHR48100:SF59">
    <property type="entry name" value="ADENOSYLCOBALAMIN_ALPHA-RIBAZOLE PHOSPHATASE"/>
    <property type="match status" value="1"/>
</dbReference>
<gene>
    <name evidence="1" type="ORF">bsdtw1_02131</name>
</gene>
<dbReference type="AlphaFoldDB" id="A0A6V8SFT5"/>
<dbReference type="Gene3D" id="3.40.50.1240">
    <property type="entry name" value="Phosphoglycerate mutase-like"/>
    <property type="match status" value="1"/>
</dbReference>
<dbReference type="PANTHER" id="PTHR48100">
    <property type="entry name" value="BROAD-SPECIFICITY PHOSPHATASE YOR283W-RELATED"/>
    <property type="match status" value="1"/>
</dbReference>
<dbReference type="GO" id="GO:0005737">
    <property type="term" value="C:cytoplasm"/>
    <property type="evidence" value="ECO:0007669"/>
    <property type="project" value="TreeGrafter"/>
</dbReference>
<dbReference type="EMBL" id="BLZR01000001">
    <property type="protein sequence ID" value="GFP76037.1"/>
    <property type="molecule type" value="Genomic_DNA"/>
</dbReference>
<comment type="caution">
    <text evidence="1">The sequence shown here is derived from an EMBL/GenBank/DDBJ whole genome shotgun (WGS) entry which is preliminary data.</text>
</comment>
<accession>A0A6V8SFT5</accession>
<name>A0A6V8SFT5_9CLOT</name>
<evidence type="ECO:0008006" key="3">
    <source>
        <dbReference type="Google" id="ProtNLM"/>
    </source>
</evidence>
<dbReference type="Proteomes" id="UP000580568">
    <property type="component" value="Unassembled WGS sequence"/>
</dbReference>
<reference evidence="1 2" key="1">
    <citation type="submission" date="2020-07" db="EMBL/GenBank/DDBJ databases">
        <title>A new beta-1,3-glucan-decomposing anaerobic bacterium isolated from anoxic soil subjected to biological soil disinfestation.</title>
        <authorList>
            <person name="Ueki A."/>
            <person name="Tonouchi A."/>
        </authorList>
    </citation>
    <scope>NUCLEOTIDE SEQUENCE [LARGE SCALE GENOMIC DNA]</scope>
    <source>
        <strain evidence="1 2">TW1</strain>
    </source>
</reference>
<evidence type="ECO:0000313" key="1">
    <source>
        <dbReference type="EMBL" id="GFP76037.1"/>
    </source>
</evidence>
<organism evidence="1 2">
    <name type="scientific">Clostridium fungisolvens</name>
    <dbReference type="NCBI Taxonomy" id="1604897"/>
    <lineage>
        <taxon>Bacteria</taxon>
        <taxon>Bacillati</taxon>
        <taxon>Bacillota</taxon>
        <taxon>Clostridia</taxon>
        <taxon>Eubacteriales</taxon>
        <taxon>Clostridiaceae</taxon>
        <taxon>Clostridium</taxon>
    </lineage>
</organism>